<organism evidence="2 3">
    <name type="scientific">Emiliania huxleyi (strain CCMP1516)</name>
    <dbReference type="NCBI Taxonomy" id="280463"/>
    <lineage>
        <taxon>Eukaryota</taxon>
        <taxon>Haptista</taxon>
        <taxon>Haptophyta</taxon>
        <taxon>Prymnesiophyceae</taxon>
        <taxon>Isochrysidales</taxon>
        <taxon>Noelaerhabdaceae</taxon>
        <taxon>Emiliania</taxon>
    </lineage>
</organism>
<keyword evidence="3" id="KW-1185">Reference proteome</keyword>
<protein>
    <submittedName>
        <fullName evidence="2">Uncharacterized protein</fullName>
    </submittedName>
</protein>
<evidence type="ECO:0000313" key="2">
    <source>
        <dbReference type="EnsemblProtists" id="EOD26897"/>
    </source>
</evidence>
<dbReference type="GeneID" id="17272442"/>
<reference evidence="2" key="2">
    <citation type="submission" date="2024-10" db="UniProtKB">
        <authorList>
            <consortium name="EnsemblProtists"/>
        </authorList>
    </citation>
    <scope>IDENTIFICATION</scope>
</reference>
<evidence type="ECO:0000313" key="3">
    <source>
        <dbReference type="Proteomes" id="UP000013827"/>
    </source>
</evidence>
<reference evidence="3" key="1">
    <citation type="journal article" date="2013" name="Nature">
        <title>Pan genome of the phytoplankton Emiliania underpins its global distribution.</title>
        <authorList>
            <person name="Read B.A."/>
            <person name="Kegel J."/>
            <person name="Klute M.J."/>
            <person name="Kuo A."/>
            <person name="Lefebvre S.C."/>
            <person name="Maumus F."/>
            <person name="Mayer C."/>
            <person name="Miller J."/>
            <person name="Monier A."/>
            <person name="Salamov A."/>
            <person name="Young J."/>
            <person name="Aguilar M."/>
            <person name="Claverie J.M."/>
            <person name="Frickenhaus S."/>
            <person name="Gonzalez K."/>
            <person name="Herman E.K."/>
            <person name="Lin Y.C."/>
            <person name="Napier J."/>
            <person name="Ogata H."/>
            <person name="Sarno A.F."/>
            <person name="Shmutz J."/>
            <person name="Schroeder D."/>
            <person name="de Vargas C."/>
            <person name="Verret F."/>
            <person name="von Dassow P."/>
            <person name="Valentin K."/>
            <person name="Van de Peer Y."/>
            <person name="Wheeler G."/>
            <person name="Dacks J.B."/>
            <person name="Delwiche C.F."/>
            <person name="Dyhrman S.T."/>
            <person name="Glockner G."/>
            <person name="John U."/>
            <person name="Richards T."/>
            <person name="Worden A.Z."/>
            <person name="Zhang X."/>
            <person name="Grigoriev I.V."/>
            <person name="Allen A.E."/>
            <person name="Bidle K."/>
            <person name="Borodovsky M."/>
            <person name="Bowler C."/>
            <person name="Brownlee C."/>
            <person name="Cock J.M."/>
            <person name="Elias M."/>
            <person name="Gladyshev V.N."/>
            <person name="Groth M."/>
            <person name="Guda C."/>
            <person name="Hadaegh A."/>
            <person name="Iglesias-Rodriguez M.D."/>
            <person name="Jenkins J."/>
            <person name="Jones B.M."/>
            <person name="Lawson T."/>
            <person name="Leese F."/>
            <person name="Lindquist E."/>
            <person name="Lobanov A."/>
            <person name="Lomsadze A."/>
            <person name="Malik S.B."/>
            <person name="Marsh M.E."/>
            <person name="Mackinder L."/>
            <person name="Mock T."/>
            <person name="Mueller-Roeber B."/>
            <person name="Pagarete A."/>
            <person name="Parker M."/>
            <person name="Probert I."/>
            <person name="Quesneville H."/>
            <person name="Raines C."/>
            <person name="Rensing S.A."/>
            <person name="Riano-Pachon D.M."/>
            <person name="Richier S."/>
            <person name="Rokitta S."/>
            <person name="Shiraiwa Y."/>
            <person name="Soanes D.M."/>
            <person name="van der Giezen M."/>
            <person name="Wahlund T.M."/>
            <person name="Williams B."/>
            <person name="Wilson W."/>
            <person name="Wolfe G."/>
            <person name="Wurch L.L."/>
        </authorList>
    </citation>
    <scope>NUCLEOTIDE SEQUENCE</scope>
</reference>
<dbReference type="Proteomes" id="UP000013827">
    <property type="component" value="Unassembled WGS sequence"/>
</dbReference>
<feature type="region of interest" description="Disordered" evidence="1">
    <location>
        <begin position="47"/>
        <end position="168"/>
    </location>
</feature>
<feature type="compositionally biased region" description="Basic residues" evidence="1">
    <location>
        <begin position="149"/>
        <end position="159"/>
    </location>
</feature>
<dbReference type="EnsemblProtists" id="EOD26897">
    <property type="protein sequence ID" value="EOD26897"/>
    <property type="gene ID" value="EMIHUDRAFT_443325"/>
</dbReference>
<dbReference type="HOGENOM" id="CLU_1317547_0_0_1"/>
<proteinExistence type="predicted"/>
<dbReference type="KEGG" id="ehx:EMIHUDRAFT_443325"/>
<dbReference type="RefSeq" id="XP_005779326.1">
    <property type="nucleotide sequence ID" value="XM_005779269.1"/>
</dbReference>
<dbReference type="PaxDb" id="2903-EOD26897"/>
<evidence type="ECO:0000256" key="1">
    <source>
        <dbReference type="SAM" id="MobiDB-lite"/>
    </source>
</evidence>
<accession>A0A0D3JTR2</accession>
<dbReference type="AlphaFoldDB" id="A0A0D3JTR2"/>
<feature type="compositionally biased region" description="Basic and acidic residues" evidence="1">
    <location>
        <begin position="122"/>
        <end position="132"/>
    </location>
</feature>
<sequence>MPTRRPSSLRTRRWWLATGAGQALASTRGTRRLAAMTPACCATFSSSAKATSLGHAPELPRPRARGVARAVGPSAQQHRRLQDGRCSQAGLVRHHRAHGQGDGGVEADPRGGPRHTPPRPRLQRDTRGREGEGAAGEAEGGAARGQAHVARKRHPRRPLSSRGEGTPSLPLSDERIWRCLLVVGGSLCLSVFAECRAECACFLPPSSFD</sequence>
<name>A0A0D3JTR2_EMIH1</name>